<dbReference type="Gramene" id="OB05G33700.1">
    <property type="protein sequence ID" value="OB05G33700.1"/>
    <property type="gene ID" value="OB05G33700"/>
</dbReference>
<evidence type="ECO:0000256" key="1">
    <source>
        <dbReference type="SAM" id="MobiDB-lite"/>
    </source>
</evidence>
<feature type="region of interest" description="Disordered" evidence="1">
    <location>
        <begin position="1"/>
        <end position="67"/>
    </location>
</feature>
<evidence type="ECO:0000313" key="2">
    <source>
        <dbReference type="EnsemblPlants" id="OB05G33700.1"/>
    </source>
</evidence>
<feature type="compositionally biased region" description="Basic residues" evidence="1">
    <location>
        <begin position="1"/>
        <end position="12"/>
    </location>
</feature>
<dbReference type="AlphaFoldDB" id="J3M9U6"/>
<sequence length="67" mass="7857">HRLRRRRRRSRLRCISPSSAASSPSRPPNHHRPDGYTSRCEAPLPPRQKNPFHSIPPTQSTRHRTRT</sequence>
<protein>
    <submittedName>
        <fullName evidence="2">Uncharacterized protein</fullName>
    </submittedName>
</protein>
<name>J3M9U6_ORYBR</name>
<organism evidence="2">
    <name type="scientific">Oryza brachyantha</name>
    <name type="common">malo sina</name>
    <dbReference type="NCBI Taxonomy" id="4533"/>
    <lineage>
        <taxon>Eukaryota</taxon>
        <taxon>Viridiplantae</taxon>
        <taxon>Streptophyta</taxon>
        <taxon>Embryophyta</taxon>
        <taxon>Tracheophyta</taxon>
        <taxon>Spermatophyta</taxon>
        <taxon>Magnoliopsida</taxon>
        <taxon>Liliopsida</taxon>
        <taxon>Poales</taxon>
        <taxon>Poaceae</taxon>
        <taxon>BOP clade</taxon>
        <taxon>Oryzoideae</taxon>
        <taxon>Oryzeae</taxon>
        <taxon>Oryzinae</taxon>
        <taxon>Oryza</taxon>
    </lineage>
</organism>
<reference evidence="2" key="2">
    <citation type="submission" date="2013-04" db="UniProtKB">
        <authorList>
            <consortium name="EnsemblPlants"/>
        </authorList>
    </citation>
    <scope>IDENTIFICATION</scope>
</reference>
<dbReference type="EnsemblPlants" id="OB05G33700.1">
    <property type="protein sequence ID" value="OB05G33700.1"/>
    <property type="gene ID" value="OB05G33700"/>
</dbReference>
<dbReference type="Proteomes" id="UP000006038">
    <property type="component" value="Chromosome 5"/>
</dbReference>
<accession>J3M9U6</accession>
<dbReference type="HOGENOM" id="CLU_2820147_0_0_1"/>
<keyword evidence="3" id="KW-1185">Reference proteome</keyword>
<reference evidence="2" key="1">
    <citation type="journal article" date="2013" name="Nat. Commun.">
        <title>Whole-genome sequencing of Oryza brachyantha reveals mechanisms underlying Oryza genome evolution.</title>
        <authorList>
            <person name="Chen J."/>
            <person name="Huang Q."/>
            <person name="Gao D."/>
            <person name="Wang J."/>
            <person name="Lang Y."/>
            <person name="Liu T."/>
            <person name="Li B."/>
            <person name="Bai Z."/>
            <person name="Luis Goicoechea J."/>
            <person name="Liang C."/>
            <person name="Chen C."/>
            <person name="Zhang W."/>
            <person name="Sun S."/>
            <person name="Liao Y."/>
            <person name="Zhang X."/>
            <person name="Yang L."/>
            <person name="Song C."/>
            <person name="Wang M."/>
            <person name="Shi J."/>
            <person name="Liu G."/>
            <person name="Liu J."/>
            <person name="Zhou H."/>
            <person name="Zhou W."/>
            <person name="Yu Q."/>
            <person name="An N."/>
            <person name="Chen Y."/>
            <person name="Cai Q."/>
            <person name="Wang B."/>
            <person name="Liu B."/>
            <person name="Min J."/>
            <person name="Huang Y."/>
            <person name="Wu H."/>
            <person name="Li Z."/>
            <person name="Zhang Y."/>
            <person name="Yin Y."/>
            <person name="Song W."/>
            <person name="Jiang J."/>
            <person name="Jackson S.A."/>
            <person name="Wing R.A."/>
            <person name="Wang J."/>
            <person name="Chen M."/>
        </authorList>
    </citation>
    <scope>NUCLEOTIDE SEQUENCE [LARGE SCALE GENOMIC DNA]</scope>
    <source>
        <strain evidence="2">cv. IRGC 101232</strain>
    </source>
</reference>
<evidence type="ECO:0000313" key="3">
    <source>
        <dbReference type="Proteomes" id="UP000006038"/>
    </source>
</evidence>
<proteinExistence type="predicted"/>